<dbReference type="SUPFAM" id="SSF52402">
    <property type="entry name" value="Adenine nucleotide alpha hydrolases-like"/>
    <property type="match status" value="2"/>
</dbReference>
<dbReference type="InterPro" id="IPR006015">
    <property type="entry name" value="Universal_stress_UspA"/>
</dbReference>
<gene>
    <name evidence="3" type="ORF">KMZ68_13290</name>
</gene>
<comment type="similarity">
    <text evidence="1">Belongs to the universal stress protein A family.</text>
</comment>
<dbReference type="PANTHER" id="PTHR46268">
    <property type="entry name" value="STRESS RESPONSE PROTEIN NHAX"/>
    <property type="match status" value="1"/>
</dbReference>
<dbReference type="KEGG" id="bsei:KMZ68_13290"/>
<dbReference type="CDD" id="cd00293">
    <property type="entry name" value="USP-like"/>
    <property type="match status" value="1"/>
</dbReference>
<dbReference type="PRINTS" id="PR01438">
    <property type="entry name" value="UNVRSLSTRESS"/>
</dbReference>
<evidence type="ECO:0000259" key="2">
    <source>
        <dbReference type="Pfam" id="PF00582"/>
    </source>
</evidence>
<dbReference type="Gene3D" id="3.40.50.12370">
    <property type="match status" value="1"/>
</dbReference>
<organism evidence="3 4">
    <name type="scientific">Bradyrhizobium sediminis</name>
    <dbReference type="NCBI Taxonomy" id="2840469"/>
    <lineage>
        <taxon>Bacteria</taxon>
        <taxon>Pseudomonadati</taxon>
        <taxon>Pseudomonadota</taxon>
        <taxon>Alphaproteobacteria</taxon>
        <taxon>Hyphomicrobiales</taxon>
        <taxon>Nitrobacteraceae</taxon>
        <taxon>Bradyrhizobium</taxon>
    </lineage>
</organism>
<dbReference type="AlphaFoldDB" id="A0A975NKB3"/>
<dbReference type="Proteomes" id="UP000680805">
    <property type="component" value="Chromosome"/>
</dbReference>
<evidence type="ECO:0000313" key="3">
    <source>
        <dbReference type="EMBL" id="QWG16029.1"/>
    </source>
</evidence>
<dbReference type="EMBL" id="CP076135">
    <property type="protein sequence ID" value="QWG16029.1"/>
    <property type="molecule type" value="Genomic_DNA"/>
</dbReference>
<reference evidence="3" key="1">
    <citation type="submission" date="2021-06" db="EMBL/GenBank/DDBJ databases">
        <title>Bradyrhizobium sp. S2-11-2 Genome sequencing.</title>
        <authorList>
            <person name="Jin L."/>
        </authorList>
    </citation>
    <scope>NUCLEOTIDE SEQUENCE</scope>
    <source>
        <strain evidence="3">S2-11-2</strain>
    </source>
</reference>
<name>A0A975NKB3_9BRAD</name>
<accession>A0A975NKB3</accession>
<feature type="domain" description="UspA" evidence="2">
    <location>
        <begin position="151"/>
        <end position="275"/>
    </location>
</feature>
<proteinExistence type="inferred from homology"/>
<protein>
    <submittedName>
        <fullName evidence="3">Universal stress protein</fullName>
    </submittedName>
</protein>
<dbReference type="PANTHER" id="PTHR46268:SF15">
    <property type="entry name" value="UNIVERSAL STRESS PROTEIN HP_0031"/>
    <property type="match status" value="1"/>
</dbReference>
<dbReference type="RefSeq" id="WP_215611769.1">
    <property type="nucleotide sequence ID" value="NZ_CP076135.1"/>
</dbReference>
<dbReference type="Pfam" id="PF00582">
    <property type="entry name" value="Usp"/>
    <property type="match status" value="1"/>
</dbReference>
<sequence length="275" mass="30009">MTYKTVMVHLDLEQYSEPALRVTCELADRFKSKVIGVTAGLPNVPIHADGMIASNVLEADYEQLNQAIGRCESHFRSALKDFNGALEWRSDAAYPADFLVQEARAADILVVGRAENYNRLGPNHLLEIGDAVMKAGRPVLVVPPHSTCLAFNRILIAWKDSAEARRALPAALPLLKRAKELIIVEIASDESERSAANERVADVAKWLQRHNVPASARVEPSAGAPGSQLEAIASEARADIIVAGAYGHTRLSEWIFGGVTRHLLQHSSICTLLVH</sequence>
<evidence type="ECO:0000313" key="4">
    <source>
        <dbReference type="Proteomes" id="UP000680805"/>
    </source>
</evidence>
<evidence type="ECO:0000256" key="1">
    <source>
        <dbReference type="ARBA" id="ARBA00008791"/>
    </source>
</evidence>
<dbReference type="InterPro" id="IPR006016">
    <property type="entry name" value="UspA"/>
</dbReference>